<dbReference type="AlphaFoldDB" id="A0AAP2DM46"/>
<dbReference type="EMBL" id="JAHESF010000011">
    <property type="protein sequence ID" value="MBT1697798.1"/>
    <property type="molecule type" value="Genomic_DNA"/>
</dbReference>
<keyword evidence="4" id="KW-1185">Reference proteome</keyword>
<name>A0AAP2DM46_9BACT</name>
<reference evidence="3 4" key="1">
    <citation type="submission" date="2021-05" db="EMBL/GenBank/DDBJ databases">
        <title>A Polyphasic approach of four new species of the genus Ohtaekwangia: Ohtaekwangia histidinii sp. nov., Ohtaekwangia cretensis sp. nov., Ohtaekwangia indiensis sp. nov., Ohtaekwangia reichenbachii sp. nov. from diverse environment.</title>
        <authorList>
            <person name="Octaviana S."/>
        </authorList>
    </citation>
    <scope>NUCLEOTIDE SEQUENCE [LARGE SCALE GENOMIC DNA]</scope>
    <source>
        <strain evidence="3 4">PWU4</strain>
    </source>
</reference>
<dbReference type="PANTHER" id="PTHR21666:SF286">
    <property type="entry name" value="LIPOPROTEIN NLPD"/>
    <property type="match status" value="1"/>
</dbReference>
<dbReference type="Gene3D" id="2.70.70.10">
    <property type="entry name" value="Glucose Permease (Domain IIA)"/>
    <property type="match status" value="1"/>
</dbReference>
<feature type="domain" description="M23ase beta-sheet core" evidence="2">
    <location>
        <begin position="198"/>
        <end position="295"/>
    </location>
</feature>
<dbReference type="Pfam" id="PF01551">
    <property type="entry name" value="Peptidase_M23"/>
    <property type="match status" value="1"/>
</dbReference>
<evidence type="ECO:0000313" key="3">
    <source>
        <dbReference type="EMBL" id="MBT1697798.1"/>
    </source>
</evidence>
<comment type="caution">
    <text evidence="3">The sequence shown here is derived from an EMBL/GenBank/DDBJ whole genome shotgun (WGS) entry which is preliminary data.</text>
</comment>
<feature type="transmembrane region" description="Helical" evidence="1">
    <location>
        <begin position="25"/>
        <end position="51"/>
    </location>
</feature>
<keyword evidence="1" id="KW-0812">Transmembrane</keyword>
<dbReference type="GO" id="GO:0004222">
    <property type="term" value="F:metalloendopeptidase activity"/>
    <property type="evidence" value="ECO:0007669"/>
    <property type="project" value="TreeGrafter"/>
</dbReference>
<dbReference type="InterPro" id="IPR011055">
    <property type="entry name" value="Dup_hybrid_motif"/>
</dbReference>
<protein>
    <submittedName>
        <fullName evidence="3">M23 family metallopeptidase</fullName>
    </submittedName>
</protein>
<dbReference type="PANTHER" id="PTHR21666">
    <property type="entry name" value="PEPTIDASE-RELATED"/>
    <property type="match status" value="1"/>
</dbReference>
<dbReference type="InterPro" id="IPR016047">
    <property type="entry name" value="M23ase_b-sheet_dom"/>
</dbReference>
<dbReference type="Proteomes" id="UP001319200">
    <property type="component" value="Unassembled WGS sequence"/>
</dbReference>
<dbReference type="RefSeq" id="WP_254163671.1">
    <property type="nucleotide sequence ID" value="NZ_JAHESF010000011.1"/>
</dbReference>
<dbReference type="SUPFAM" id="SSF51261">
    <property type="entry name" value="Duplicated hybrid motif"/>
    <property type="match status" value="1"/>
</dbReference>
<keyword evidence="1" id="KW-1133">Transmembrane helix</keyword>
<accession>A0AAP2DM46</accession>
<evidence type="ECO:0000259" key="2">
    <source>
        <dbReference type="Pfam" id="PF01551"/>
    </source>
</evidence>
<dbReference type="CDD" id="cd12797">
    <property type="entry name" value="M23_peptidase"/>
    <property type="match status" value="1"/>
</dbReference>
<gene>
    <name evidence="3" type="ORF">KK083_12975</name>
</gene>
<evidence type="ECO:0000256" key="1">
    <source>
        <dbReference type="SAM" id="Phobius"/>
    </source>
</evidence>
<keyword evidence="1" id="KW-0472">Membrane</keyword>
<organism evidence="3 4">
    <name type="scientific">Chryseosolibacter histidini</name>
    <dbReference type="NCBI Taxonomy" id="2782349"/>
    <lineage>
        <taxon>Bacteria</taxon>
        <taxon>Pseudomonadati</taxon>
        <taxon>Bacteroidota</taxon>
        <taxon>Cytophagia</taxon>
        <taxon>Cytophagales</taxon>
        <taxon>Chryseotaleaceae</taxon>
        <taxon>Chryseosolibacter</taxon>
    </lineage>
</organism>
<sequence>MRQTLYRYNAETCQYERVRVKGPDVVFYASGVIVAALLMLAGMLVLHDFLFDSEKEVTLRKQNKAFEKNHVLLTAQLNAIESTLTELGEEDKKLHAKFFGSPMENRATQAVADGNKHLLLADPALFRKTVEKISDRSTDLLTTSGSTSAFFGEKLSLKDRKNMLTSIPLLQPTRPWQADNLISGFGMRVNPFHKGLYEHPGVDIAMPRGSEVVATAGGIVVEINRSTVQAGYGNYIDIDHGHGFVTRYAHLDEVLVKYRQKVTKGDVVATVGSSGGSIAPHLHYEVIRNGATVDPVPYMIEGLSSDEHYRMKLTGEKQNQSLD</sequence>
<dbReference type="InterPro" id="IPR050570">
    <property type="entry name" value="Cell_wall_metabolism_enzyme"/>
</dbReference>
<proteinExistence type="predicted"/>
<evidence type="ECO:0000313" key="4">
    <source>
        <dbReference type="Proteomes" id="UP001319200"/>
    </source>
</evidence>